<dbReference type="InterPro" id="IPR036844">
    <property type="entry name" value="Hint_dom_sf"/>
</dbReference>
<proteinExistence type="predicted"/>
<accession>A0A251ZV86</accession>
<dbReference type="AlphaFoldDB" id="A0A251ZV86"/>
<dbReference type="InterPro" id="IPR030930">
    <property type="entry name" value="AIDA"/>
</dbReference>
<dbReference type="Pfam" id="PF13403">
    <property type="entry name" value="Hint_2"/>
    <property type="match status" value="1"/>
</dbReference>
<dbReference type="InterPro" id="IPR012332">
    <property type="entry name" value="Autotransporter_pectin_lyase_C"/>
</dbReference>
<dbReference type="InterPro" id="IPR028992">
    <property type="entry name" value="Hedgehog/Intein_dom"/>
</dbReference>
<dbReference type="SUPFAM" id="SSF51294">
    <property type="entry name" value="Hedgehog/intein (Hint) domain"/>
    <property type="match status" value="1"/>
</dbReference>
<sequence length="740" mass="79174">MKTTVFSGGNVIVSSGGWLTPTTIYSGGNVTVSSAGAAYPVTISSGGNLTLLSGGYANQTTIYSGGNLTASSDGSSYHAAISSSGNLTILSGGSAQYAIVSSGGNVVVSSGGVTNQMSIMSGGNVSIEPGSIIQSTQIMSSASLSVLSERNIVSTKVWSKGSLTISSGGSADQTQVGDYGGLTVLSGAHVTNTSTGFLGSITVSSGASINQTTVGYNSDVIILSGAVLNNATVNNAGRLTIASGGKNNGTISANANGSLIIYPDAGGTIELLGDPHFVGDLQNAGVFISGLENGGVVTTVINNFIGRIDEDENNDDYLDIASDYIIMPGVKTSDVTNVSYEDANGNANGDYITLSLNNGNKIVMNIPGIESEGYNLNYNADGDLYFEVCFLAGSMIKTPKGEVAVEDLRIGDKILTFNWQQNKEEIQSVRWVGNKAATVNPTRHDDEAGYPVRILKDAIAEGVPSKDLLITPEHCLFFDGKFTPARMLVNGYSIYYDYSITNYTYYHIETESHAVIWANGMLTESYLDTGNQTQFKQHGEFAILTRPTKPKTWEQDAAAPLMVDRSYVEPIHHTLQQRAIKMKMPMMQEPKKISNDPHFHLATPNGLAIESISNFKGQYVFLLPTEGVDSVYLVSKTSRLNDVIGPFEDNRHELGVLVGNIQILSINSAYNINISNITDHLTHPDLSGWHTLEQTPCRWTKGKALLNIPKNNNQEQRLIINIISDRLYTVDEKQEKLIAV</sequence>
<dbReference type="Proteomes" id="UP000194946">
    <property type="component" value="Unassembled WGS sequence"/>
</dbReference>
<keyword evidence="3" id="KW-1185">Reference proteome</keyword>
<evidence type="ECO:0000259" key="1">
    <source>
        <dbReference type="Pfam" id="PF13403"/>
    </source>
</evidence>
<dbReference type="EMBL" id="JOPB01000005">
    <property type="protein sequence ID" value="OUI78590.1"/>
    <property type="molecule type" value="Genomic_DNA"/>
</dbReference>
<comment type="caution">
    <text evidence="2">The sequence shown here is derived from an EMBL/GenBank/DDBJ whole genome shotgun (WGS) entry which is preliminary data.</text>
</comment>
<feature type="domain" description="Hedgehog/Intein (Hint)" evidence="1">
    <location>
        <begin position="388"/>
        <end position="529"/>
    </location>
</feature>
<dbReference type="Gene3D" id="2.160.20.20">
    <property type="match status" value="1"/>
</dbReference>
<evidence type="ECO:0000313" key="2">
    <source>
        <dbReference type="EMBL" id="OUI78590.1"/>
    </source>
</evidence>
<name>A0A251ZV86_9PROT</name>
<organism evidence="2 3">
    <name type="scientific">Commensalibacter intestini</name>
    <dbReference type="NCBI Taxonomy" id="479936"/>
    <lineage>
        <taxon>Bacteria</taxon>
        <taxon>Pseudomonadati</taxon>
        <taxon>Pseudomonadota</taxon>
        <taxon>Alphaproteobacteria</taxon>
        <taxon>Acetobacterales</taxon>
        <taxon>Acetobacteraceae</taxon>
    </lineage>
</organism>
<gene>
    <name evidence="2" type="ORF">HK18_06750</name>
</gene>
<dbReference type="NCBIfam" id="TIGR04415">
    <property type="entry name" value="O_hepto_targRPT"/>
    <property type="match status" value="3"/>
</dbReference>
<evidence type="ECO:0000313" key="3">
    <source>
        <dbReference type="Proteomes" id="UP000194946"/>
    </source>
</evidence>
<reference evidence="3" key="1">
    <citation type="submission" date="2014-06" db="EMBL/GenBank/DDBJ databases">
        <authorList>
            <person name="Winans N.J."/>
            <person name="Newell P.D."/>
            <person name="Douglas A.E."/>
        </authorList>
    </citation>
    <scope>NUCLEOTIDE SEQUENCE [LARGE SCALE GENOMIC DNA]</scope>
    <source>
        <strain evidence="3">DmL_052</strain>
    </source>
</reference>
<protein>
    <recommendedName>
        <fullName evidence="1">Hedgehog/Intein (Hint) domain-containing protein</fullName>
    </recommendedName>
</protein>